<dbReference type="Proteomes" id="UP001470230">
    <property type="component" value="Unassembled WGS sequence"/>
</dbReference>
<dbReference type="Gene3D" id="1.20.5.340">
    <property type="match status" value="1"/>
</dbReference>
<feature type="coiled-coil region" evidence="1">
    <location>
        <begin position="48"/>
        <end position="202"/>
    </location>
</feature>
<name>A0ABR2L8X0_9EUKA</name>
<proteinExistence type="predicted"/>
<accession>A0ABR2L8X0</accession>
<protein>
    <submittedName>
        <fullName evidence="2">Uncharacterized protein</fullName>
    </submittedName>
</protein>
<organism evidence="2 3">
    <name type="scientific">Tritrichomonas musculus</name>
    <dbReference type="NCBI Taxonomy" id="1915356"/>
    <lineage>
        <taxon>Eukaryota</taxon>
        <taxon>Metamonada</taxon>
        <taxon>Parabasalia</taxon>
        <taxon>Tritrichomonadida</taxon>
        <taxon>Tritrichomonadidae</taxon>
        <taxon>Tritrichomonas</taxon>
    </lineage>
</organism>
<evidence type="ECO:0000313" key="3">
    <source>
        <dbReference type="Proteomes" id="UP001470230"/>
    </source>
</evidence>
<dbReference type="EMBL" id="JAPFFF010000001">
    <property type="protein sequence ID" value="KAK8899667.1"/>
    <property type="molecule type" value="Genomic_DNA"/>
</dbReference>
<evidence type="ECO:0000256" key="1">
    <source>
        <dbReference type="SAM" id="Coils"/>
    </source>
</evidence>
<feature type="coiled-coil region" evidence="1">
    <location>
        <begin position="316"/>
        <end position="397"/>
    </location>
</feature>
<comment type="caution">
    <text evidence="2">The sequence shown here is derived from an EMBL/GenBank/DDBJ whole genome shotgun (WGS) entry which is preliminary data.</text>
</comment>
<keyword evidence="3" id="KW-1185">Reference proteome</keyword>
<keyword evidence="1" id="KW-0175">Coiled coil</keyword>
<sequence>MYDGNNIYSDLKSKAQTLLKSTVNIGFSSPSQNHETVSPKSTVILSEQDKLKELIKKHFADKTQLKNELDKEIAAHKEDVSKLTNDLSNLKSSFSNLAENIASKPAEASPEQIEKVDHLKISISNIQNEIRKANNEISELQINNEVLKKQSIQYKVRIKQLQEDIQISDKYRQELNRVKTQISKSEDEILNKTREIKQHEQASQWNKHETQKFNQELNQLLNRRLNLTFHNSDPMYIYQPVYNFKTSCLKIYNEMNSENQINSNESNEIKGMHKYDLSDTDFNENININQNCSLPLYDENDDSILSDFILSIPLKIKSLESENQQLMQQSAKYRRQISKLQHLESKAIAEEAKLKAKKEQMTTEKPLPSPEKLKKAIQKLTEMNKEKDDAIAKLESIIVRQQKGMEKVTVSPSTNTALALSMRRIFGKLRTCSRSEKKDLCEQGKAILDAMLGIKH</sequence>
<reference evidence="2 3" key="1">
    <citation type="submission" date="2024-04" db="EMBL/GenBank/DDBJ databases">
        <title>Tritrichomonas musculus Genome.</title>
        <authorList>
            <person name="Alves-Ferreira E."/>
            <person name="Grigg M."/>
            <person name="Lorenzi H."/>
            <person name="Galac M."/>
        </authorList>
    </citation>
    <scope>NUCLEOTIDE SEQUENCE [LARGE SCALE GENOMIC DNA]</scope>
    <source>
        <strain evidence="2 3">EAF2021</strain>
    </source>
</reference>
<gene>
    <name evidence="2" type="ORF">M9Y10_001989</name>
</gene>
<evidence type="ECO:0000313" key="2">
    <source>
        <dbReference type="EMBL" id="KAK8899667.1"/>
    </source>
</evidence>